<evidence type="ECO:0000256" key="6">
    <source>
        <dbReference type="ARBA" id="ARBA00023012"/>
    </source>
</evidence>
<dbReference type="InterPro" id="IPR003594">
    <property type="entry name" value="HATPase_dom"/>
</dbReference>
<dbReference type="InterPro" id="IPR005467">
    <property type="entry name" value="His_kinase_dom"/>
</dbReference>
<dbReference type="EMBL" id="LT629745">
    <property type="protein sequence ID" value="SDS21839.1"/>
    <property type="molecule type" value="Genomic_DNA"/>
</dbReference>
<dbReference type="Gene3D" id="1.10.287.130">
    <property type="match status" value="1"/>
</dbReference>
<dbReference type="PRINTS" id="PR00344">
    <property type="entry name" value="BCTRLSENSOR"/>
</dbReference>
<dbReference type="AlphaFoldDB" id="A0A1H1QG45"/>
<organism evidence="8 9">
    <name type="scientific">Christiangramia echinicola</name>
    <dbReference type="NCBI Taxonomy" id="279359"/>
    <lineage>
        <taxon>Bacteria</taxon>
        <taxon>Pseudomonadati</taxon>
        <taxon>Bacteroidota</taxon>
        <taxon>Flavobacteriia</taxon>
        <taxon>Flavobacteriales</taxon>
        <taxon>Flavobacteriaceae</taxon>
        <taxon>Christiangramia</taxon>
    </lineage>
</organism>
<keyword evidence="5" id="KW-0418">Kinase</keyword>
<reference evidence="8 9" key="1">
    <citation type="submission" date="2016-10" db="EMBL/GenBank/DDBJ databases">
        <authorList>
            <person name="Varghese N."/>
            <person name="Submissions S."/>
        </authorList>
    </citation>
    <scope>NUCLEOTIDE SEQUENCE [LARGE SCALE GENOMIC DNA]</scope>
    <source>
        <strain evidence="8 9">Mar_2010_102</strain>
    </source>
</reference>
<dbReference type="PROSITE" id="PS50109">
    <property type="entry name" value="HIS_KIN"/>
    <property type="match status" value="1"/>
</dbReference>
<evidence type="ECO:0000313" key="9">
    <source>
        <dbReference type="Proteomes" id="UP000198858"/>
    </source>
</evidence>
<dbReference type="RefSeq" id="WP_089663007.1">
    <property type="nucleotide sequence ID" value="NZ_LT629745.1"/>
</dbReference>
<dbReference type="InterPro" id="IPR050351">
    <property type="entry name" value="BphY/WalK/GraS-like"/>
</dbReference>
<dbReference type="EC" id="2.7.13.3" evidence="2"/>
<dbReference type="STRING" id="1250231.SAMN04488552_2481"/>
<dbReference type="InterPro" id="IPR036097">
    <property type="entry name" value="HisK_dim/P_sf"/>
</dbReference>
<evidence type="ECO:0000256" key="2">
    <source>
        <dbReference type="ARBA" id="ARBA00012438"/>
    </source>
</evidence>
<keyword evidence="9" id="KW-1185">Reference proteome</keyword>
<dbReference type="GO" id="GO:0005886">
    <property type="term" value="C:plasma membrane"/>
    <property type="evidence" value="ECO:0007669"/>
    <property type="project" value="TreeGrafter"/>
</dbReference>
<accession>A0A1H1QG45</accession>
<dbReference type="SMART" id="SM00387">
    <property type="entry name" value="HATPase_c"/>
    <property type="match status" value="1"/>
</dbReference>
<dbReference type="GO" id="GO:0004721">
    <property type="term" value="F:phosphoprotein phosphatase activity"/>
    <property type="evidence" value="ECO:0007669"/>
    <property type="project" value="TreeGrafter"/>
</dbReference>
<dbReference type="GO" id="GO:0016036">
    <property type="term" value="P:cellular response to phosphate starvation"/>
    <property type="evidence" value="ECO:0007669"/>
    <property type="project" value="TreeGrafter"/>
</dbReference>
<dbReference type="InterPro" id="IPR003661">
    <property type="entry name" value="HisK_dim/P_dom"/>
</dbReference>
<keyword evidence="3" id="KW-0597">Phosphoprotein</keyword>
<gene>
    <name evidence="8" type="ORF">SAMN04488552_2481</name>
</gene>
<dbReference type="Gene3D" id="3.30.565.10">
    <property type="entry name" value="Histidine kinase-like ATPase, C-terminal domain"/>
    <property type="match status" value="1"/>
</dbReference>
<evidence type="ECO:0000259" key="7">
    <source>
        <dbReference type="PROSITE" id="PS50109"/>
    </source>
</evidence>
<feature type="domain" description="Histidine kinase" evidence="7">
    <location>
        <begin position="151"/>
        <end position="365"/>
    </location>
</feature>
<dbReference type="InterPro" id="IPR036890">
    <property type="entry name" value="HATPase_C_sf"/>
</dbReference>
<evidence type="ECO:0000313" key="8">
    <source>
        <dbReference type="EMBL" id="SDS21839.1"/>
    </source>
</evidence>
<dbReference type="SUPFAM" id="SSF55874">
    <property type="entry name" value="ATPase domain of HSP90 chaperone/DNA topoisomerase II/histidine kinase"/>
    <property type="match status" value="1"/>
</dbReference>
<proteinExistence type="predicted"/>
<dbReference type="Proteomes" id="UP000198858">
    <property type="component" value="Chromosome I"/>
</dbReference>
<evidence type="ECO:0000256" key="4">
    <source>
        <dbReference type="ARBA" id="ARBA00022679"/>
    </source>
</evidence>
<dbReference type="CDD" id="cd00082">
    <property type="entry name" value="HisKA"/>
    <property type="match status" value="1"/>
</dbReference>
<dbReference type="Pfam" id="PF00512">
    <property type="entry name" value="HisKA"/>
    <property type="match status" value="1"/>
</dbReference>
<keyword evidence="6" id="KW-0902">Two-component regulatory system</keyword>
<dbReference type="GO" id="GO:0000155">
    <property type="term" value="F:phosphorelay sensor kinase activity"/>
    <property type="evidence" value="ECO:0007669"/>
    <property type="project" value="InterPro"/>
</dbReference>
<protein>
    <recommendedName>
        <fullName evidence="2">histidine kinase</fullName>
        <ecNumber evidence="2">2.7.13.3</ecNumber>
    </recommendedName>
</protein>
<dbReference type="PANTHER" id="PTHR45453:SF1">
    <property type="entry name" value="PHOSPHATE REGULON SENSOR PROTEIN PHOR"/>
    <property type="match status" value="1"/>
</dbReference>
<comment type="catalytic activity">
    <reaction evidence="1">
        <text>ATP + protein L-histidine = ADP + protein N-phospho-L-histidine.</text>
        <dbReference type="EC" id="2.7.13.3"/>
    </reaction>
</comment>
<evidence type="ECO:0000256" key="1">
    <source>
        <dbReference type="ARBA" id="ARBA00000085"/>
    </source>
</evidence>
<dbReference type="SMART" id="SM00388">
    <property type="entry name" value="HisKA"/>
    <property type="match status" value="1"/>
</dbReference>
<dbReference type="Pfam" id="PF02518">
    <property type="entry name" value="HATPase_c"/>
    <property type="match status" value="1"/>
</dbReference>
<dbReference type="InterPro" id="IPR004358">
    <property type="entry name" value="Sig_transdc_His_kin-like_C"/>
</dbReference>
<evidence type="ECO:0000256" key="5">
    <source>
        <dbReference type="ARBA" id="ARBA00022777"/>
    </source>
</evidence>
<dbReference type="SUPFAM" id="SSF47384">
    <property type="entry name" value="Homodimeric domain of signal transducing histidine kinase"/>
    <property type="match status" value="1"/>
</dbReference>
<keyword evidence="4" id="KW-0808">Transferase</keyword>
<evidence type="ECO:0000256" key="3">
    <source>
        <dbReference type="ARBA" id="ARBA00022553"/>
    </source>
</evidence>
<sequence length="380" mass="43063">MKTAADIIKSNSNRIMKSWEDRVKNEISASQISSNLALRNQLPNVLDDISEILTRYDGFLEVERNEKYNEIIKNSLDHGRHRATSSHYTVKQILQEYVIFHRVLTEVLEENEVYSKEVGIVLKYTLETAMLTSASSFSDSLQEMREKLIGALAHDIRNPISAAYFALDIIDPEDDKERIKKLKSMGLGSLKKALELVEGLLDAISIKAGEGITLNFEAIDIIEEIKWVCEEANQIYLNEVILQSNTKDSFGVFDGTAIRRVVENLVTNAIKYGARDEPVRVILEDSHEEIVIRVHNEGESIDEKHQTEIFEFLKRGRETDNSRLESWGMGLTIVKSVAIAHGGKVDLKSTDAHGTTFSLSLKKYFNEPGKVRTKLNYSEK</sequence>
<name>A0A1H1QG45_9FLAO</name>
<dbReference type="PANTHER" id="PTHR45453">
    <property type="entry name" value="PHOSPHATE REGULON SENSOR PROTEIN PHOR"/>
    <property type="match status" value="1"/>
</dbReference>